<dbReference type="GO" id="GO:0005615">
    <property type="term" value="C:extracellular space"/>
    <property type="evidence" value="ECO:0007669"/>
    <property type="project" value="TreeGrafter"/>
</dbReference>
<dbReference type="Proteomes" id="UP000886998">
    <property type="component" value="Unassembled WGS sequence"/>
</dbReference>
<sequence length="1575" mass="170775">MRFELEKSSFFSACLHSSYHPAIVRISSGTTLSLPTTYYTVLGESANRTFSMFDITRTTYMVLYDLSQGLQLKLEETENDYRLALVTSLDEPYYYYYDHHSEDYVVVGMATINHIPQIKKDGQQVYAYDYDTCSEKFKPLESSKVLINPKDIIGGKGTNFILESLKNSYDNRLKIQIGKRFLKQLQENEYISYRSVEVYDHTGNKFGILNSIVPCFYGTSSDFILLPFGESFGHSYFTIEKLDNIYIGCISDENSECKGFYGIRPELVEHNFGSSSSLYPYYYNSEDFGELLEVGVKLKEFIGLNEKIRALENKIKELDRKQVIGMPGPKGDKGDRGMDADPEEAADKLVTTKATEFKEMMLNLTDPSGKALVKELASSSDLLSGVAQKLINNRTIANSILEYRDPGGDLVLEQQIVGRLVHDKNIHEGIANELIDDRAEELADALLSRTHQGNDTLVKKLANSTELTKNISEELRQSPGNIQGPKGDKGEIGVPGTPGKKGEIGLKGDQGPIGLEGNMGEKGDIGVPGTPGLKGEKGDVGLPGREGDKGAQGLKGEQGFNGAQGEKGNIGLKGDRGEIGLPGMDGPTGLPGPKGVAGDPGTSGLLGIPGPQGTPGIDGLKGEIGLPGPVGPKGNQGSQGEKGEPGIDGAVGLKGDKGDVGLQGADGLKGDAGPQGVAGLSGAPGPQGNVGEKGNIGVPGPKGDKGDVGLPGIPGPKGEIGLPGMDGPTGLQGPKGVDGMPGLKGNMGDKGNTGVPAIPGSRGNVGPRGPQGNKGDQGLVGSKGFKGEQGTQGFNGTQGEKGDIGTPGPKGDKGEIGVPGINGLKGDTGPRGDKGDIGPKGVDGLPGLKGDTGPQGFNGTQGVQGEKGAQGLVGPKGNTGAPGLKGSKGKDGVGAAEADQFLREMNKTKIEIQSAKEAVEVAKTASEKSSKEAQDAKDNITQLYTKVVNLTKEAEAFKEEADNFADKAFQSKKNVEVLHSKVKDIFCKTKPTEQVCTARRKKREIKDLDNLPVTSGASRPNSFISQVINFFYPPVRQDEYKLKNKIQELNQTQKIINAVDIVIKFEKVLGETALHCGIAKKSLNFDPRTLESTIISKSLFNDENRNELLKLLCASAKKSCPNYQQIDKFLATFKVGMERTLTSNMQQRDFVNAGKIVTNNEQPRSFVSDMIPPASLNAINQKVIGHLSGTVEVGDDTNDIKLKWENNTIVLYKGNLPLQLNGENFIIEEEAIISANKGDIINKLKTQTIEISLYNIKDGPYFGIELPISRRSKTTGVLNFLDFNDENDPVLQKIKKEAGGLYFTIEDNVDCSRTVYISDKDGNLLPAYDSYQYQYKPNVAELETIDSLIKAKQKFTLQKGKELSNDVYEADIVLNNKTIATLPKIGYHMLDDQLVVRNHVTGEEVVVPRDFHYLKVVKFNNSDYGLMFCNFLGNEFFEYKKYDPQYSNVLDKYKFIRLSCMKKEYNPNFGELLSHQPSFFITAGTAEPDSPGNYQAAVFEVTSNGKGRKIATLIDEFGYFDQDGKFHYCDYHIKAECGVYDPSKVNKKYAITDANSEFYLTENDNIILHTIPELL</sequence>
<dbReference type="InterPro" id="IPR008160">
    <property type="entry name" value="Collagen"/>
</dbReference>
<evidence type="ECO:0000313" key="4">
    <source>
        <dbReference type="Proteomes" id="UP000886998"/>
    </source>
</evidence>
<name>A0A8X6Y6B4_9ARAC</name>
<evidence type="ECO:0000313" key="3">
    <source>
        <dbReference type="EMBL" id="GFY65446.1"/>
    </source>
</evidence>
<evidence type="ECO:0000256" key="2">
    <source>
        <dbReference type="SAM" id="MobiDB-lite"/>
    </source>
</evidence>
<comment type="caution">
    <text evidence="3">The sequence shown here is derived from an EMBL/GenBank/DDBJ whole genome shotgun (WGS) entry which is preliminary data.</text>
</comment>
<proteinExistence type="predicted"/>
<dbReference type="PANTHER" id="PTHR24023:SF918">
    <property type="entry name" value="COLLAGEN ALPHA-1(IX) CHAIN"/>
    <property type="match status" value="1"/>
</dbReference>
<keyword evidence="1" id="KW-0175">Coiled coil</keyword>
<feature type="compositionally biased region" description="Basic and acidic residues" evidence="2">
    <location>
        <begin position="828"/>
        <end position="837"/>
    </location>
</feature>
<evidence type="ECO:0000256" key="1">
    <source>
        <dbReference type="SAM" id="Coils"/>
    </source>
</evidence>
<protein>
    <submittedName>
        <fullName evidence="3">Uncharacterized protein</fullName>
    </submittedName>
</protein>
<feature type="coiled-coil region" evidence="1">
    <location>
        <begin position="898"/>
        <end position="967"/>
    </location>
</feature>
<reference evidence="3" key="1">
    <citation type="submission" date="2020-08" db="EMBL/GenBank/DDBJ databases">
        <title>Multicomponent nature underlies the extraordinary mechanical properties of spider dragline silk.</title>
        <authorList>
            <person name="Kono N."/>
            <person name="Nakamura H."/>
            <person name="Mori M."/>
            <person name="Yoshida Y."/>
            <person name="Ohtoshi R."/>
            <person name="Malay A.D."/>
            <person name="Moran D.A.P."/>
            <person name="Tomita M."/>
            <person name="Numata K."/>
            <person name="Arakawa K."/>
        </authorList>
    </citation>
    <scope>NUCLEOTIDE SEQUENCE</scope>
</reference>
<feature type="compositionally biased region" description="Polar residues" evidence="2">
    <location>
        <begin position="789"/>
        <end position="798"/>
    </location>
</feature>
<dbReference type="GO" id="GO:0005594">
    <property type="term" value="C:collagen type IX trimer"/>
    <property type="evidence" value="ECO:0007669"/>
    <property type="project" value="TreeGrafter"/>
</dbReference>
<dbReference type="GO" id="GO:0030020">
    <property type="term" value="F:extracellular matrix structural constituent conferring tensile strength"/>
    <property type="evidence" value="ECO:0007669"/>
    <property type="project" value="TreeGrafter"/>
</dbReference>
<dbReference type="PANTHER" id="PTHR24023">
    <property type="entry name" value="COLLAGEN ALPHA"/>
    <property type="match status" value="1"/>
</dbReference>
<gene>
    <name evidence="3" type="ORF">TNIN_39461</name>
</gene>
<accession>A0A8X6Y6B4</accession>
<feature type="compositionally biased region" description="Basic and acidic residues" evidence="2">
    <location>
        <begin position="534"/>
        <end position="549"/>
    </location>
</feature>
<dbReference type="GO" id="GO:0030198">
    <property type="term" value="P:extracellular matrix organization"/>
    <property type="evidence" value="ECO:0007669"/>
    <property type="project" value="TreeGrafter"/>
</dbReference>
<dbReference type="EMBL" id="BMAV01015538">
    <property type="protein sequence ID" value="GFY65446.1"/>
    <property type="molecule type" value="Genomic_DNA"/>
</dbReference>
<organism evidence="3 4">
    <name type="scientific">Trichonephila inaurata madagascariensis</name>
    <dbReference type="NCBI Taxonomy" id="2747483"/>
    <lineage>
        <taxon>Eukaryota</taxon>
        <taxon>Metazoa</taxon>
        <taxon>Ecdysozoa</taxon>
        <taxon>Arthropoda</taxon>
        <taxon>Chelicerata</taxon>
        <taxon>Arachnida</taxon>
        <taxon>Araneae</taxon>
        <taxon>Araneomorphae</taxon>
        <taxon>Entelegynae</taxon>
        <taxon>Araneoidea</taxon>
        <taxon>Nephilidae</taxon>
        <taxon>Trichonephila</taxon>
        <taxon>Trichonephila inaurata</taxon>
    </lineage>
</organism>
<keyword evidence="4" id="KW-1185">Reference proteome</keyword>
<dbReference type="Pfam" id="PF01391">
    <property type="entry name" value="Collagen"/>
    <property type="match status" value="4"/>
</dbReference>
<dbReference type="InterPro" id="IPR050149">
    <property type="entry name" value="Collagen_superfamily"/>
</dbReference>
<feature type="region of interest" description="Disordered" evidence="2">
    <location>
        <begin position="469"/>
        <end position="705"/>
    </location>
</feature>
<dbReference type="OrthoDB" id="5983381at2759"/>
<feature type="region of interest" description="Disordered" evidence="2">
    <location>
        <begin position="789"/>
        <end position="892"/>
    </location>
</feature>